<dbReference type="GO" id="GO:0000160">
    <property type="term" value="P:phosphorelay signal transduction system"/>
    <property type="evidence" value="ECO:0007669"/>
    <property type="project" value="UniProtKB-KW"/>
</dbReference>
<keyword evidence="12" id="KW-0812">Transmembrane</keyword>
<organism evidence="14 15">
    <name type="scientific">Cohnella rhizosphaerae</name>
    <dbReference type="NCBI Taxonomy" id="1457232"/>
    <lineage>
        <taxon>Bacteria</taxon>
        <taxon>Bacillati</taxon>
        <taxon>Bacillota</taxon>
        <taxon>Bacilli</taxon>
        <taxon>Bacillales</taxon>
        <taxon>Paenibacillaceae</taxon>
        <taxon>Cohnella</taxon>
    </lineage>
</organism>
<dbReference type="AlphaFoldDB" id="A0A9X4KZD1"/>
<dbReference type="Proteomes" id="UP001153404">
    <property type="component" value="Unassembled WGS sequence"/>
</dbReference>
<dbReference type="InterPro" id="IPR050398">
    <property type="entry name" value="HssS/ArlS-like"/>
</dbReference>
<evidence type="ECO:0000256" key="6">
    <source>
        <dbReference type="ARBA" id="ARBA00022679"/>
    </source>
</evidence>
<evidence type="ECO:0000256" key="7">
    <source>
        <dbReference type="ARBA" id="ARBA00022741"/>
    </source>
</evidence>
<evidence type="ECO:0000256" key="4">
    <source>
        <dbReference type="ARBA" id="ARBA00022475"/>
    </source>
</evidence>
<evidence type="ECO:0000256" key="8">
    <source>
        <dbReference type="ARBA" id="ARBA00022777"/>
    </source>
</evidence>
<evidence type="ECO:0000313" key="14">
    <source>
        <dbReference type="EMBL" id="MDG0813665.1"/>
    </source>
</evidence>
<evidence type="ECO:0000256" key="1">
    <source>
        <dbReference type="ARBA" id="ARBA00000085"/>
    </source>
</evidence>
<comment type="catalytic activity">
    <reaction evidence="1">
        <text>ATP + protein L-histidine = ADP + protein N-phospho-L-histidine.</text>
        <dbReference type="EC" id="2.7.13.3"/>
    </reaction>
</comment>
<dbReference type="GO" id="GO:0004673">
    <property type="term" value="F:protein histidine kinase activity"/>
    <property type="evidence" value="ECO:0007669"/>
    <property type="project" value="UniProtKB-EC"/>
</dbReference>
<evidence type="ECO:0000256" key="10">
    <source>
        <dbReference type="ARBA" id="ARBA00023012"/>
    </source>
</evidence>
<sequence>MKERYDAFKSTLEQYNGMRDRIVELAAKDDIAGAIKLLGESASLAQKTDGEIKSLFQAGRDEGVAQSDAYSASTRSTITTMVLVVVVAMAVAIVLGLFISSMIGKPIRKMVDAAERIASGDLTRQIDVSSKDETGQLAAAFRRMNDNLNEVVSNIQAASDQVAAGGPPDVRIEPAAVAGLDGAGELRRAAHRIARRDLEPNET</sequence>
<keyword evidence="6" id="KW-0808">Transferase</keyword>
<evidence type="ECO:0000256" key="12">
    <source>
        <dbReference type="SAM" id="Phobius"/>
    </source>
</evidence>
<evidence type="ECO:0000313" key="15">
    <source>
        <dbReference type="Proteomes" id="UP001153404"/>
    </source>
</evidence>
<dbReference type="EMBL" id="JAPDIA010000008">
    <property type="protein sequence ID" value="MDG0813665.1"/>
    <property type="molecule type" value="Genomic_DNA"/>
</dbReference>
<evidence type="ECO:0000256" key="5">
    <source>
        <dbReference type="ARBA" id="ARBA00022553"/>
    </source>
</evidence>
<keyword evidence="5" id="KW-0597">Phosphoprotein</keyword>
<accession>A0A9X4KZD1</accession>
<reference evidence="14" key="1">
    <citation type="submission" date="2022-10" db="EMBL/GenBank/DDBJ databases">
        <title>Comparative genomic analysis of Cohnella hashimotonis sp. nov., isolated from the International Space Station.</title>
        <authorList>
            <person name="Simpson A."/>
            <person name="Venkateswaran K."/>
        </authorList>
    </citation>
    <scope>NUCLEOTIDE SEQUENCE</scope>
    <source>
        <strain evidence="14">DSM 28161</strain>
    </source>
</reference>
<keyword evidence="9" id="KW-0067">ATP-binding</keyword>
<dbReference type="PANTHER" id="PTHR45528:SF1">
    <property type="entry name" value="SENSOR HISTIDINE KINASE CPXA"/>
    <property type="match status" value="1"/>
</dbReference>
<dbReference type="InterPro" id="IPR003660">
    <property type="entry name" value="HAMP_dom"/>
</dbReference>
<keyword evidence="8" id="KW-0418">Kinase</keyword>
<keyword evidence="12" id="KW-1133">Transmembrane helix</keyword>
<keyword evidence="10" id="KW-0902">Two-component regulatory system</keyword>
<keyword evidence="7" id="KW-0547">Nucleotide-binding</keyword>
<proteinExistence type="predicted"/>
<comment type="caution">
    <text evidence="14">The sequence shown here is derived from an EMBL/GenBank/DDBJ whole genome shotgun (WGS) entry which is preliminary data.</text>
</comment>
<dbReference type="RefSeq" id="WP_277537758.1">
    <property type="nucleotide sequence ID" value="NZ_JAPDIA010000008.1"/>
</dbReference>
<dbReference type="GO" id="GO:0005886">
    <property type="term" value="C:plasma membrane"/>
    <property type="evidence" value="ECO:0007669"/>
    <property type="project" value="UniProtKB-SubCell"/>
</dbReference>
<keyword evidence="11 12" id="KW-0472">Membrane</keyword>
<evidence type="ECO:0000256" key="3">
    <source>
        <dbReference type="ARBA" id="ARBA00012438"/>
    </source>
</evidence>
<comment type="subcellular location">
    <subcellularLocation>
        <location evidence="2">Cell membrane</location>
        <topology evidence="2">Multi-pass membrane protein</topology>
    </subcellularLocation>
</comment>
<dbReference type="PROSITE" id="PS50885">
    <property type="entry name" value="HAMP"/>
    <property type="match status" value="1"/>
</dbReference>
<keyword evidence="4" id="KW-1003">Cell membrane</keyword>
<dbReference type="Gene3D" id="6.10.340.10">
    <property type="match status" value="1"/>
</dbReference>
<keyword evidence="15" id="KW-1185">Reference proteome</keyword>
<dbReference type="CDD" id="cd06225">
    <property type="entry name" value="HAMP"/>
    <property type="match status" value="1"/>
</dbReference>
<name>A0A9X4KZD1_9BACL</name>
<dbReference type="Pfam" id="PF00672">
    <property type="entry name" value="HAMP"/>
    <property type="match status" value="1"/>
</dbReference>
<feature type="transmembrane region" description="Helical" evidence="12">
    <location>
        <begin position="78"/>
        <end position="100"/>
    </location>
</feature>
<evidence type="ECO:0000256" key="2">
    <source>
        <dbReference type="ARBA" id="ARBA00004651"/>
    </source>
</evidence>
<dbReference type="PANTHER" id="PTHR45528">
    <property type="entry name" value="SENSOR HISTIDINE KINASE CPXA"/>
    <property type="match status" value="1"/>
</dbReference>
<gene>
    <name evidence="14" type="ORF">OMP40_33515</name>
</gene>
<feature type="domain" description="HAMP" evidence="13">
    <location>
        <begin position="101"/>
        <end position="153"/>
    </location>
</feature>
<dbReference type="SUPFAM" id="SSF158472">
    <property type="entry name" value="HAMP domain-like"/>
    <property type="match status" value="1"/>
</dbReference>
<evidence type="ECO:0000259" key="13">
    <source>
        <dbReference type="PROSITE" id="PS50885"/>
    </source>
</evidence>
<dbReference type="GO" id="GO:0005524">
    <property type="term" value="F:ATP binding"/>
    <property type="evidence" value="ECO:0007669"/>
    <property type="project" value="UniProtKB-KW"/>
</dbReference>
<evidence type="ECO:0000256" key="9">
    <source>
        <dbReference type="ARBA" id="ARBA00022840"/>
    </source>
</evidence>
<dbReference type="SMART" id="SM00304">
    <property type="entry name" value="HAMP"/>
    <property type="match status" value="1"/>
</dbReference>
<dbReference type="EC" id="2.7.13.3" evidence="3"/>
<protein>
    <recommendedName>
        <fullName evidence="3">histidine kinase</fullName>
        <ecNumber evidence="3">2.7.13.3</ecNumber>
    </recommendedName>
</protein>
<evidence type="ECO:0000256" key="11">
    <source>
        <dbReference type="ARBA" id="ARBA00023136"/>
    </source>
</evidence>